<dbReference type="EMBL" id="AZBU02000005">
    <property type="protein sequence ID" value="TKR76365.1"/>
    <property type="molecule type" value="Genomic_DNA"/>
</dbReference>
<proteinExistence type="predicted"/>
<name>A0A4V6XW34_STECR</name>
<reference evidence="1 2" key="1">
    <citation type="journal article" date="2015" name="Genome Biol.">
        <title>Comparative genomics of Steinernema reveals deeply conserved gene regulatory networks.</title>
        <authorList>
            <person name="Dillman A.R."/>
            <person name="Macchietto M."/>
            <person name="Porter C.F."/>
            <person name="Rogers A."/>
            <person name="Williams B."/>
            <person name="Antoshechkin I."/>
            <person name="Lee M.M."/>
            <person name="Goodwin Z."/>
            <person name="Lu X."/>
            <person name="Lewis E.E."/>
            <person name="Goodrich-Blair H."/>
            <person name="Stock S.P."/>
            <person name="Adams B.J."/>
            <person name="Sternberg P.W."/>
            <person name="Mortazavi A."/>
        </authorList>
    </citation>
    <scope>NUCLEOTIDE SEQUENCE [LARGE SCALE GENOMIC DNA]</scope>
    <source>
        <strain evidence="1 2">ALL</strain>
    </source>
</reference>
<evidence type="ECO:0000313" key="1">
    <source>
        <dbReference type="EMBL" id="TKR76365.1"/>
    </source>
</evidence>
<keyword evidence="2" id="KW-1185">Reference proteome</keyword>
<comment type="caution">
    <text evidence="1">The sequence shown here is derived from an EMBL/GenBank/DDBJ whole genome shotgun (WGS) entry which is preliminary data.</text>
</comment>
<sequence>MCNPSHPLLLSDATKPVILILTITLCYTMNHVPFEFCKGVATRRMLLKHDGCFENINFKLDSPRWNTAFEEFCRKAQIAYLSIRFEFGKVEIFVDCEDDSQIVTLENYRNLHLDSFMYTRLEFTFYGGAVQFGEAKRHEITTILNFLKPHMNFFDVQIGDFSEDYQETPEFRNTVKIVFDSLPTYCHRKIQVRYPSLGYHDFILRTSKDSDLYLVAFDRKSYLPESMGFLEELLLYGRLQTIDMMTPKALFSKEFLEKLIQEKLVKEHRKKLVNFSIKMQCNFTTVEGLFPELQKEKNVVKIKWAKEGKGCITAVLHK</sequence>
<gene>
    <name evidence="1" type="ORF">L596_017511</name>
</gene>
<organism evidence="1 2">
    <name type="scientific">Steinernema carpocapsae</name>
    <name type="common">Entomopathogenic nematode</name>
    <dbReference type="NCBI Taxonomy" id="34508"/>
    <lineage>
        <taxon>Eukaryota</taxon>
        <taxon>Metazoa</taxon>
        <taxon>Ecdysozoa</taxon>
        <taxon>Nematoda</taxon>
        <taxon>Chromadorea</taxon>
        <taxon>Rhabditida</taxon>
        <taxon>Tylenchina</taxon>
        <taxon>Panagrolaimomorpha</taxon>
        <taxon>Strongyloidoidea</taxon>
        <taxon>Steinernematidae</taxon>
        <taxon>Steinernema</taxon>
    </lineage>
</organism>
<accession>A0A4V6XW34</accession>
<protein>
    <submittedName>
        <fullName evidence="1">Uncharacterized protein</fullName>
    </submittedName>
</protein>
<dbReference type="Proteomes" id="UP000298663">
    <property type="component" value="Unassembled WGS sequence"/>
</dbReference>
<reference evidence="1 2" key="2">
    <citation type="journal article" date="2019" name="G3 (Bethesda)">
        <title>Hybrid Assembly of the Genome of the Entomopathogenic Nematode Steinernema carpocapsae Identifies the X-Chromosome.</title>
        <authorList>
            <person name="Serra L."/>
            <person name="Macchietto M."/>
            <person name="Macias-Munoz A."/>
            <person name="McGill C.J."/>
            <person name="Rodriguez I.M."/>
            <person name="Rodriguez B."/>
            <person name="Murad R."/>
            <person name="Mortazavi A."/>
        </authorList>
    </citation>
    <scope>NUCLEOTIDE SEQUENCE [LARGE SCALE GENOMIC DNA]</scope>
    <source>
        <strain evidence="1 2">ALL</strain>
    </source>
</reference>
<evidence type="ECO:0000313" key="2">
    <source>
        <dbReference type="Proteomes" id="UP000298663"/>
    </source>
</evidence>
<dbReference type="AlphaFoldDB" id="A0A4V6XW34"/>